<comment type="caution">
    <text evidence="3">The sequence shown here is derived from an EMBL/GenBank/DDBJ whole genome shotgun (WGS) entry which is preliminary data.</text>
</comment>
<keyword evidence="1" id="KW-0472">Membrane</keyword>
<keyword evidence="2" id="KW-0732">Signal</keyword>
<gene>
    <name evidence="3" type="ORF">TRIATDRAFT_88545</name>
</gene>
<evidence type="ECO:0000256" key="1">
    <source>
        <dbReference type="SAM" id="Phobius"/>
    </source>
</evidence>
<evidence type="ECO:0000313" key="4">
    <source>
        <dbReference type="Proteomes" id="UP000005426"/>
    </source>
</evidence>
<feature type="transmembrane region" description="Helical" evidence="1">
    <location>
        <begin position="151"/>
        <end position="172"/>
    </location>
</feature>
<organism evidence="3 4">
    <name type="scientific">Hypocrea atroviridis (strain ATCC 20476 / IMI 206040)</name>
    <name type="common">Trichoderma atroviride</name>
    <dbReference type="NCBI Taxonomy" id="452589"/>
    <lineage>
        <taxon>Eukaryota</taxon>
        <taxon>Fungi</taxon>
        <taxon>Dikarya</taxon>
        <taxon>Ascomycota</taxon>
        <taxon>Pezizomycotina</taxon>
        <taxon>Sordariomycetes</taxon>
        <taxon>Hypocreomycetidae</taxon>
        <taxon>Hypocreales</taxon>
        <taxon>Hypocreaceae</taxon>
        <taxon>Trichoderma</taxon>
    </lineage>
</organism>
<dbReference type="GeneID" id="25786174"/>
<evidence type="ECO:0000256" key="2">
    <source>
        <dbReference type="SAM" id="SignalP"/>
    </source>
</evidence>
<name>G9NTN7_HYPAI</name>
<feature type="transmembrane region" description="Helical" evidence="1">
    <location>
        <begin position="179"/>
        <end position="198"/>
    </location>
</feature>
<dbReference type="AlphaFoldDB" id="G9NTN7"/>
<dbReference type="Proteomes" id="UP000005426">
    <property type="component" value="Unassembled WGS sequence"/>
</dbReference>
<sequence>MASLPVAQVLGLVFTSCAAVGFPDMSKELVMGNRGPVGLAWASTTTVGSLAAMKTCLAAAAPGWLREDFLLRDPTIDAAIGLTSNVNRRSKRRKNRARALGIARKGKEEEVTQFDGLTKQVLSSIPKCEKGQTLSVYRFLRDPYMSAGTTWGNWIGLSVTLLKIFDLYLLYFRHGKLSVAILTIVPWAVCFFVAVVMLRRNALRAIPVRDAAADVADILEGELPTADNPGGYRRVLLGTPVNPRQGLIWKLGWILIALSCVASLAANWLVLYIQNDKLTKHWMACQLFWTLARSIFFHFAEEMKPVPAFRPRRESLNDLPGADKEHIQRLVLGLAKYEMHFHPRGGYSYGQDLLSFESMELFLAVPTTDKFPVESLCGDKTQPTLNFKAVLGDVLLVSVSWLLGSSETRFDLYDCCIVAVTVNGQPLIIPAARALASTIGANAAQDTEMGEDDIIFEKGSENEGPDTTKWVYWIPCSDGTWLEAQSDKSEIIGSRHVEIFTNDGLTDHLQLKQKDWRISLRRAEEVGEVVKCLVIAAVGWIKFGVGQREPSDGSSVLYCLLGV</sequence>
<keyword evidence="1" id="KW-0812">Transmembrane</keyword>
<feature type="chain" id="PRO_5003525247" evidence="2">
    <location>
        <begin position="20"/>
        <end position="563"/>
    </location>
</feature>
<reference evidence="3 4" key="1">
    <citation type="journal article" date="2011" name="Genome Biol.">
        <title>Comparative genome sequence analysis underscores mycoparasitism as the ancestral life style of Trichoderma.</title>
        <authorList>
            <person name="Kubicek C.P."/>
            <person name="Herrera-Estrella A."/>
            <person name="Seidl-Seiboth V."/>
            <person name="Martinez D.A."/>
            <person name="Druzhinina I.S."/>
            <person name="Thon M."/>
            <person name="Zeilinger S."/>
            <person name="Casas-Flores S."/>
            <person name="Horwitz B.A."/>
            <person name="Mukherjee P.K."/>
            <person name="Mukherjee M."/>
            <person name="Kredics L."/>
            <person name="Alcaraz L.D."/>
            <person name="Aerts A."/>
            <person name="Antal Z."/>
            <person name="Atanasova L."/>
            <person name="Cervantes-Badillo M.G."/>
            <person name="Challacombe J."/>
            <person name="Chertkov O."/>
            <person name="McCluskey K."/>
            <person name="Coulpier F."/>
            <person name="Deshpande N."/>
            <person name="von Doehren H."/>
            <person name="Ebbole D.J."/>
            <person name="Esquivel-Naranjo E.U."/>
            <person name="Fekete E."/>
            <person name="Flipphi M."/>
            <person name="Glaser F."/>
            <person name="Gomez-Rodriguez E.Y."/>
            <person name="Gruber S."/>
            <person name="Han C."/>
            <person name="Henrissat B."/>
            <person name="Hermosa R."/>
            <person name="Hernandez-Onate M."/>
            <person name="Karaffa L."/>
            <person name="Kosti I."/>
            <person name="Le Crom S."/>
            <person name="Lindquist E."/>
            <person name="Lucas S."/>
            <person name="Luebeck M."/>
            <person name="Luebeck P.S."/>
            <person name="Margeot A."/>
            <person name="Metz B."/>
            <person name="Misra M."/>
            <person name="Nevalainen H."/>
            <person name="Omann M."/>
            <person name="Packer N."/>
            <person name="Perrone G."/>
            <person name="Uresti-Rivera E.E."/>
            <person name="Salamov A."/>
            <person name="Schmoll M."/>
            <person name="Seiboth B."/>
            <person name="Shapiro H."/>
            <person name="Sukno S."/>
            <person name="Tamayo-Ramos J.A."/>
            <person name="Tisch D."/>
            <person name="Wiest A."/>
            <person name="Wilkinson H.H."/>
            <person name="Zhang M."/>
            <person name="Coutinho P.M."/>
            <person name="Kenerley C.M."/>
            <person name="Monte E."/>
            <person name="Baker S.E."/>
            <person name="Grigoriev I.V."/>
        </authorList>
    </citation>
    <scope>NUCLEOTIDE SEQUENCE [LARGE SCALE GENOMIC DNA]</scope>
    <source>
        <strain evidence="4">ATCC 20476 / IMI 206040</strain>
    </source>
</reference>
<evidence type="ECO:0000313" key="3">
    <source>
        <dbReference type="EMBL" id="EHK46077.1"/>
    </source>
</evidence>
<proteinExistence type="predicted"/>
<keyword evidence="4" id="KW-1185">Reference proteome</keyword>
<dbReference type="OrthoDB" id="5200899at2759"/>
<protein>
    <submittedName>
        <fullName evidence="3">Uncharacterized protein</fullName>
    </submittedName>
</protein>
<dbReference type="eggNOG" id="ENOG502SK4P">
    <property type="taxonomic scope" value="Eukaryota"/>
</dbReference>
<dbReference type="KEGG" id="tatv:25786174"/>
<feature type="transmembrane region" description="Helical" evidence="1">
    <location>
        <begin position="251"/>
        <end position="273"/>
    </location>
</feature>
<dbReference type="OMA" id="QASTHPR"/>
<dbReference type="HOGENOM" id="CLU_033572_0_0_1"/>
<dbReference type="EMBL" id="ABDG02000023">
    <property type="protein sequence ID" value="EHK46077.1"/>
    <property type="molecule type" value="Genomic_DNA"/>
</dbReference>
<accession>G9NTN7</accession>
<keyword evidence="1" id="KW-1133">Transmembrane helix</keyword>
<feature type="signal peptide" evidence="2">
    <location>
        <begin position="1"/>
        <end position="19"/>
    </location>
</feature>